<dbReference type="AlphaFoldDB" id="A0A5C3F2V3"/>
<dbReference type="Proteomes" id="UP000323386">
    <property type="component" value="Unassembled WGS sequence"/>
</dbReference>
<sequence length="142" mass="15757">MRGVFERSRSLVNNALREQLRWLAIQPLVKSLQQKSISVIFSAGTCRPVHISVIAQHSSSKLLILYNTGHNSQVVKEELETFHCASGIDLTCGAKQHTIAKRMTAGCRNIHSKSEEIVLSKGHAFALNGKFAFRTGQIQLQC</sequence>
<proteinExistence type="predicted"/>
<reference evidence="1 2" key="1">
    <citation type="submission" date="2018-03" db="EMBL/GenBank/DDBJ databases">
        <authorList>
            <person name="Guldener U."/>
        </authorList>
    </citation>
    <scope>NUCLEOTIDE SEQUENCE [LARGE SCALE GENOMIC DNA]</scope>
    <source>
        <strain evidence="1 2">DAOM196992</strain>
    </source>
</reference>
<evidence type="ECO:0000313" key="1">
    <source>
        <dbReference type="EMBL" id="SPO38652.1"/>
    </source>
</evidence>
<evidence type="ECO:0000313" key="2">
    <source>
        <dbReference type="Proteomes" id="UP000323386"/>
    </source>
</evidence>
<organism evidence="1 2">
    <name type="scientific">Pseudozyma flocculosa</name>
    <dbReference type="NCBI Taxonomy" id="84751"/>
    <lineage>
        <taxon>Eukaryota</taxon>
        <taxon>Fungi</taxon>
        <taxon>Dikarya</taxon>
        <taxon>Basidiomycota</taxon>
        <taxon>Ustilaginomycotina</taxon>
        <taxon>Ustilaginomycetes</taxon>
        <taxon>Ustilaginales</taxon>
        <taxon>Ustilaginaceae</taxon>
        <taxon>Pseudozyma</taxon>
    </lineage>
</organism>
<gene>
    <name evidence="1" type="ORF">PSFLO_04131</name>
</gene>
<protein>
    <submittedName>
        <fullName evidence="1">Uncharacterized protein</fullName>
    </submittedName>
</protein>
<dbReference type="EMBL" id="OOIP01000011">
    <property type="protein sequence ID" value="SPO38652.1"/>
    <property type="molecule type" value="Genomic_DNA"/>
</dbReference>
<keyword evidence="2" id="KW-1185">Reference proteome</keyword>
<name>A0A5C3F2V3_9BASI</name>
<accession>A0A5C3F2V3</accession>